<dbReference type="PANTHER" id="PTHR36966">
    <property type="entry name" value="REP-ASSOCIATED TYROSINE TRANSPOSASE"/>
    <property type="match status" value="1"/>
</dbReference>
<dbReference type="PANTHER" id="PTHR36966:SF1">
    <property type="entry name" value="REP-ASSOCIATED TYROSINE TRANSPOSASE"/>
    <property type="match status" value="1"/>
</dbReference>
<dbReference type="SUPFAM" id="SSF143422">
    <property type="entry name" value="Transposase IS200-like"/>
    <property type="match status" value="1"/>
</dbReference>
<dbReference type="InterPro" id="IPR052715">
    <property type="entry name" value="RAYT_transposase"/>
</dbReference>
<keyword evidence="3" id="KW-1185">Reference proteome</keyword>
<reference evidence="2" key="2">
    <citation type="submission" date="2024-05" db="EMBL/GenBank/DDBJ databases">
        <title>Rhodohalobacter halophilus gen. nov., sp. nov., a moderately halophilic member of the family Balneolaceae.</title>
        <authorList>
            <person name="Xia J."/>
        </authorList>
    </citation>
    <scope>NUCLEOTIDE SEQUENCE</scope>
    <source>
        <strain evidence="2">WB101</strain>
    </source>
</reference>
<reference evidence="2" key="1">
    <citation type="submission" date="2022-01" db="EMBL/GenBank/DDBJ databases">
        <authorList>
            <person name="Wang Y."/>
        </authorList>
    </citation>
    <scope>NUCLEOTIDE SEQUENCE</scope>
    <source>
        <strain evidence="2">WB101</strain>
    </source>
</reference>
<comment type="caution">
    <text evidence="2">The sequence shown here is derived from an EMBL/GenBank/DDBJ whole genome shotgun (WGS) entry which is preliminary data.</text>
</comment>
<evidence type="ECO:0000259" key="1">
    <source>
        <dbReference type="SMART" id="SM01321"/>
    </source>
</evidence>
<dbReference type="InterPro" id="IPR002686">
    <property type="entry name" value="Transposase_17"/>
</dbReference>
<dbReference type="InterPro" id="IPR036515">
    <property type="entry name" value="Transposase_17_sf"/>
</dbReference>
<dbReference type="SMART" id="SM01321">
    <property type="entry name" value="Y1_Tnp"/>
    <property type="match status" value="1"/>
</dbReference>
<feature type="domain" description="Transposase IS200-like" evidence="1">
    <location>
        <begin position="13"/>
        <end position="189"/>
    </location>
</feature>
<evidence type="ECO:0000313" key="3">
    <source>
        <dbReference type="Proteomes" id="UP001165366"/>
    </source>
</evidence>
<dbReference type="Gene3D" id="3.30.70.1290">
    <property type="entry name" value="Transposase IS200-like"/>
    <property type="match status" value="1"/>
</dbReference>
<dbReference type="EMBL" id="JAKLWS010000092">
    <property type="protein sequence ID" value="MCG2591122.1"/>
    <property type="molecule type" value="Genomic_DNA"/>
</dbReference>
<evidence type="ECO:0000313" key="2">
    <source>
        <dbReference type="EMBL" id="MCG2591122.1"/>
    </source>
</evidence>
<dbReference type="RefSeq" id="WP_237856674.1">
    <property type="nucleotide sequence ID" value="NZ_JAKLWS010000092.1"/>
</dbReference>
<proteinExistence type="predicted"/>
<accession>A0ABS9KJU5</accession>
<protein>
    <recommendedName>
        <fullName evidence="1">Transposase IS200-like domain-containing protein</fullName>
    </recommendedName>
</protein>
<gene>
    <name evidence="2" type="ORF">L6773_21335</name>
</gene>
<name>A0ABS9KJU5_9BACT</name>
<organism evidence="2 3">
    <name type="scientific">Rhodohalobacter sulfatireducens</name>
    <dbReference type="NCBI Taxonomy" id="2911366"/>
    <lineage>
        <taxon>Bacteria</taxon>
        <taxon>Pseudomonadati</taxon>
        <taxon>Balneolota</taxon>
        <taxon>Balneolia</taxon>
        <taxon>Balneolales</taxon>
        <taxon>Balneolaceae</taxon>
        <taxon>Rhodohalobacter</taxon>
    </lineage>
</organism>
<dbReference type="Proteomes" id="UP001165366">
    <property type="component" value="Unassembled WGS sequence"/>
</dbReference>
<sequence length="216" mass="25918">MIYYKRKLPHWQIQGAEYFVTFRLAGSLPIHVVKSLQLLRKKYQKSITEKTENKKDSLRKFELKIFKKYEDLLDKCCTGPRWLEKPKISKIIKDSIHYRDGNKYDLYAYCIMSNHVHMVFKHIENQEIKSSSESLPPITRILKNLKSYTALQANKILEREGAFWNVESYDHLIRNNTELENIIRYTIYNPVKANLVENWEDWQQTYCKPIFLESFT</sequence>